<dbReference type="InterPro" id="IPR029016">
    <property type="entry name" value="GAF-like_dom_sf"/>
</dbReference>
<dbReference type="InterPro" id="IPR003594">
    <property type="entry name" value="HATPase_dom"/>
</dbReference>
<evidence type="ECO:0000259" key="11">
    <source>
        <dbReference type="PROSITE" id="PS50109"/>
    </source>
</evidence>
<gene>
    <name evidence="12" type="ORF">RM50_11130</name>
</gene>
<dbReference type="GO" id="GO:0000156">
    <property type="term" value="F:phosphorelay response regulator activity"/>
    <property type="evidence" value="ECO:0007669"/>
    <property type="project" value="TreeGrafter"/>
</dbReference>
<dbReference type="PANTHER" id="PTHR42878">
    <property type="entry name" value="TWO-COMPONENT HISTIDINE KINASE"/>
    <property type="match status" value="1"/>
</dbReference>
<dbReference type="CDD" id="cd00082">
    <property type="entry name" value="HisKA"/>
    <property type="match status" value="1"/>
</dbReference>
<evidence type="ECO:0000256" key="4">
    <source>
        <dbReference type="ARBA" id="ARBA00022553"/>
    </source>
</evidence>
<comment type="caution">
    <text evidence="12">The sequence shown here is derived from an EMBL/GenBank/DDBJ whole genome shotgun (WGS) entry which is preliminary data.</text>
</comment>
<dbReference type="GO" id="GO:0005886">
    <property type="term" value="C:plasma membrane"/>
    <property type="evidence" value="ECO:0007669"/>
    <property type="project" value="UniProtKB-SubCell"/>
</dbReference>
<feature type="domain" description="Histidine kinase" evidence="11">
    <location>
        <begin position="203"/>
        <end position="414"/>
    </location>
</feature>
<dbReference type="PANTHER" id="PTHR42878:SF7">
    <property type="entry name" value="SENSOR HISTIDINE KINASE GLRK"/>
    <property type="match status" value="1"/>
</dbReference>
<dbReference type="PROSITE" id="PS50109">
    <property type="entry name" value="HIS_KIN"/>
    <property type="match status" value="1"/>
</dbReference>
<dbReference type="GO" id="GO:0000155">
    <property type="term" value="F:phosphorelay sensor kinase activity"/>
    <property type="evidence" value="ECO:0007669"/>
    <property type="project" value="InterPro"/>
</dbReference>
<comment type="subcellular location">
    <subcellularLocation>
        <location evidence="2">Cell membrane</location>
    </subcellularLocation>
</comment>
<protein>
    <recommendedName>
        <fullName evidence="10">Sensor-like histidine kinase SenX3</fullName>
        <ecNumber evidence="3">2.7.13.3</ecNumber>
    </recommendedName>
</protein>
<evidence type="ECO:0000313" key="13">
    <source>
        <dbReference type="Proteomes" id="UP000031196"/>
    </source>
</evidence>
<dbReference type="InterPro" id="IPR004358">
    <property type="entry name" value="Sig_transdc_His_kin-like_C"/>
</dbReference>
<dbReference type="SUPFAM" id="SSF47384">
    <property type="entry name" value="Homodimeric domain of signal transducing histidine kinase"/>
    <property type="match status" value="1"/>
</dbReference>
<sequence length="414" mass="44262">MAGTHSTGTALRDAANRDELLQEYGLASSASEASRYPAVELSLEPLQNLVELAAKLCGVPFGVINVVTSDEQRQVAAVGFEAAVCAREDSMCAQVFLSGRTTVVPDASQDPRLVSNPFVTGEIAAVRFYASVPLETASGFVLGSLCVFSNTAGTPEQDQLDMLEILARQAVQLLELQRRTLQLNTALEEVRESNAKLAEFAGRVSHDLRGPLTTMLGYVEMGEDDPEVGSDHPAAEYFQLIGSSGHRMLRMLEDVLTYSRMGGGIQRQRTSLRAVATEVARDLGLPFGPDAVLDSGDMTLQVDRGQLRTLLQNLVANAVNYQSPERDLAVRISGTSNYHGSTVVVADNGKGIAPEDRQRVLEPLVRLHREGDGQGSGLGLAICRRIAEAHGGELSLKETPGGGTTAVISFPDDA</sequence>
<keyword evidence="7 12" id="KW-0418">Kinase</keyword>
<evidence type="ECO:0000256" key="8">
    <source>
        <dbReference type="ARBA" id="ARBA00022840"/>
    </source>
</evidence>
<dbReference type="Pfam" id="PF02518">
    <property type="entry name" value="HATPase_c"/>
    <property type="match status" value="1"/>
</dbReference>
<dbReference type="SMART" id="SM00387">
    <property type="entry name" value="HATPase_c"/>
    <property type="match status" value="1"/>
</dbReference>
<keyword evidence="9" id="KW-0902">Two-component regulatory system</keyword>
<dbReference type="Gene3D" id="3.30.450.40">
    <property type="match status" value="1"/>
</dbReference>
<accession>A0A0B4DD31</accession>
<dbReference type="InterPro" id="IPR050351">
    <property type="entry name" value="BphY/WalK/GraS-like"/>
</dbReference>
<evidence type="ECO:0000256" key="5">
    <source>
        <dbReference type="ARBA" id="ARBA00022679"/>
    </source>
</evidence>
<evidence type="ECO:0000256" key="3">
    <source>
        <dbReference type="ARBA" id="ARBA00012438"/>
    </source>
</evidence>
<dbReference type="EMBL" id="JWTB01000020">
    <property type="protein sequence ID" value="KIC66652.1"/>
    <property type="molecule type" value="Genomic_DNA"/>
</dbReference>
<evidence type="ECO:0000256" key="9">
    <source>
        <dbReference type="ARBA" id="ARBA00023012"/>
    </source>
</evidence>
<evidence type="ECO:0000313" key="12">
    <source>
        <dbReference type="EMBL" id="KIC66652.1"/>
    </source>
</evidence>
<dbReference type="InterPro" id="IPR005467">
    <property type="entry name" value="His_kinase_dom"/>
</dbReference>
<dbReference type="Proteomes" id="UP000031196">
    <property type="component" value="Unassembled WGS sequence"/>
</dbReference>
<evidence type="ECO:0000256" key="7">
    <source>
        <dbReference type="ARBA" id="ARBA00022777"/>
    </source>
</evidence>
<evidence type="ECO:0000256" key="2">
    <source>
        <dbReference type="ARBA" id="ARBA00004236"/>
    </source>
</evidence>
<name>A0A0B4DD31_PSEPS</name>
<dbReference type="AlphaFoldDB" id="A0A0B4DD31"/>
<dbReference type="Gene3D" id="1.10.287.130">
    <property type="match status" value="1"/>
</dbReference>
<dbReference type="InterPro" id="IPR036097">
    <property type="entry name" value="HisK_dim/P_sf"/>
</dbReference>
<dbReference type="SMART" id="SM00388">
    <property type="entry name" value="HisKA"/>
    <property type="match status" value="1"/>
</dbReference>
<dbReference type="SMART" id="SM00065">
    <property type="entry name" value="GAF"/>
    <property type="match status" value="1"/>
</dbReference>
<evidence type="ECO:0000256" key="10">
    <source>
        <dbReference type="ARBA" id="ARBA00039401"/>
    </source>
</evidence>
<dbReference type="GO" id="GO:0030295">
    <property type="term" value="F:protein kinase activator activity"/>
    <property type="evidence" value="ECO:0007669"/>
    <property type="project" value="TreeGrafter"/>
</dbReference>
<dbReference type="GO" id="GO:0007234">
    <property type="term" value="P:osmosensory signaling via phosphorelay pathway"/>
    <property type="evidence" value="ECO:0007669"/>
    <property type="project" value="TreeGrafter"/>
</dbReference>
<dbReference type="InterPro" id="IPR003661">
    <property type="entry name" value="HisK_dim/P_dom"/>
</dbReference>
<keyword evidence="8" id="KW-0067">ATP-binding</keyword>
<dbReference type="CDD" id="cd00075">
    <property type="entry name" value="HATPase"/>
    <property type="match status" value="1"/>
</dbReference>
<dbReference type="InterPro" id="IPR036890">
    <property type="entry name" value="HATPase_C_sf"/>
</dbReference>
<organism evidence="12 13">
    <name type="scientific">Pseudarthrobacter phenanthrenivorans</name>
    <name type="common">Arthrobacter phenanthrenivorans</name>
    <dbReference type="NCBI Taxonomy" id="361575"/>
    <lineage>
        <taxon>Bacteria</taxon>
        <taxon>Bacillati</taxon>
        <taxon>Actinomycetota</taxon>
        <taxon>Actinomycetes</taxon>
        <taxon>Micrococcales</taxon>
        <taxon>Micrococcaceae</taxon>
        <taxon>Pseudarthrobacter</taxon>
    </lineage>
</organism>
<dbReference type="InterPro" id="IPR003018">
    <property type="entry name" value="GAF"/>
</dbReference>
<dbReference type="SUPFAM" id="SSF55781">
    <property type="entry name" value="GAF domain-like"/>
    <property type="match status" value="1"/>
</dbReference>
<dbReference type="RefSeq" id="WP_043452642.1">
    <property type="nucleotide sequence ID" value="NZ_JWTB01000020.1"/>
</dbReference>
<evidence type="ECO:0000256" key="1">
    <source>
        <dbReference type="ARBA" id="ARBA00000085"/>
    </source>
</evidence>
<reference evidence="12 13" key="1">
    <citation type="submission" date="2014-12" db="EMBL/GenBank/DDBJ databases">
        <title>Genome sequencing of Arthrobacter phenanthrenivorans SWC37.</title>
        <authorList>
            <person name="Tan P.W."/>
            <person name="Chan K.-G."/>
        </authorList>
    </citation>
    <scope>NUCLEOTIDE SEQUENCE [LARGE SCALE GENOMIC DNA]</scope>
    <source>
        <strain evidence="12 13">SWC37</strain>
    </source>
</reference>
<keyword evidence="6" id="KW-0547">Nucleotide-binding</keyword>
<dbReference type="EC" id="2.7.13.3" evidence="3"/>
<comment type="catalytic activity">
    <reaction evidence="1">
        <text>ATP + protein L-histidine = ADP + protein N-phospho-L-histidine.</text>
        <dbReference type="EC" id="2.7.13.3"/>
    </reaction>
</comment>
<dbReference type="GO" id="GO:0005524">
    <property type="term" value="F:ATP binding"/>
    <property type="evidence" value="ECO:0007669"/>
    <property type="project" value="UniProtKB-KW"/>
</dbReference>
<dbReference type="SUPFAM" id="SSF55874">
    <property type="entry name" value="ATPase domain of HSP90 chaperone/DNA topoisomerase II/histidine kinase"/>
    <property type="match status" value="1"/>
</dbReference>
<dbReference type="Pfam" id="PF00512">
    <property type="entry name" value="HisKA"/>
    <property type="match status" value="1"/>
</dbReference>
<dbReference type="PRINTS" id="PR00344">
    <property type="entry name" value="BCTRLSENSOR"/>
</dbReference>
<dbReference type="Pfam" id="PF13185">
    <property type="entry name" value="GAF_2"/>
    <property type="match status" value="1"/>
</dbReference>
<evidence type="ECO:0000256" key="6">
    <source>
        <dbReference type="ARBA" id="ARBA00022741"/>
    </source>
</evidence>
<proteinExistence type="predicted"/>
<keyword evidence="5" id="KW-0808">Transferase</keyword>
<dbReference type="Gene3D" id="3.30.565.10">
    <property type="entry name" value="Histidine kinase-like ATPase, C-terminal domain"/>
    <property type="match status" value="1"/>
</dbReference>
<keyword evidence="4" id="KW-0597">Phosphoprotein</keyword>